<feature type="region of interest" description="Disordered" evidence="1">
    <location>
        <begin position="1"/>
        <end position="63"/>
    </location>
</feature>
<feature type="compositionally biased region" description="Acidic residues" evidence="1">
    <location>
        <begin position="1"/>
        <end position="10"/>
    </location>
</feature>
<evidence type="ECO:0000313" key="2">
    <source>
        <dbReference type="EMBL" id="ETK73778.1"/>
    </source>
</evidence>
<proteinExistence type="predicted"/>
<dbReference type="EMBL" id="KI689202">
    <property type="protein sequence ID" value="ETK73778.1"/>
    <property type="molecule type" value="Genomic_DNA"/>
</dbReference>
<organism evidence="2">
    <name type="scientific">Phytophthora nicotianae</name>
    <name type="common">Potato buckeye rot agent</name>
    <name type="synonym">Phytophthora parasitica</name>
    <dbReference type="NCBI Taxonomy" id="4792"/>
    <lineage>
        <taxon>Eukaryota</taxon>
        <taxon>Sar</taxon>
        <taxon>Stramenopiles</taxon>
        <taxon>Oomycota</taxon>
        <taxon>Peronosporomycetes</taxon>
        <taxon>Peronosporales</taxon>
        <taxon>Peronosporaceae</taxon>
        <taxon>Phytophthora</taxon>
    </lineage>
</organism>
<evidence type="ECO:0000256" key="1">
    <source>
        <dbReference type="SAM" id="MobiDB-lite"/>
    </source>
</evidence>
<protein>
    <submittedName>
        <fullName evidence="2">Uncharacterized protein</fullName>
    </submittedName>
</protein>
<sequence length="96" mass="10670">MSTVLEDDSDDKQYAQSFLFPTRGEPSRRHGGSSLERRANKERERVGGRGGGAWSETTSERIRPTTIAVPDEKMFVRAYSDRLGGGCRLQLLRPAG</sequence>
<dbReference type="AlphaFoldDB" id="W2FSL5"/>
<name>W2FSL5_PHYNI</name>
<accession>W2FSL5</accession>
<dbReference type="Proteomes" id="UP000053236">
    <property type="component" value="Unassembled WGS sequence"/>
</dbReference>
<feature type="compositionally biased region" description="Basic and acidic residues" evidence="1">
    <location>
        <begin position="35"/>
        <end position="47"/>
    </location>
</feature>
<reference evidence="2" key="1">
    <citation type="submission" date="2013-11" db="EMBL/GenBank/DDBJ databases">
        <title>The Genome Sequence of Phytophthora parasitica CJ02B3.</title>
        <authorList>
            <consortium name="The Broad Institute Genomics Platform"/>
            <person name="Russ C."/>
            <person name="Tyler B."/>
            <person name="Panabieres F."/>
            <person name="Shan W."/>
            <person name="Tripathy S."/>
            <person name="Grunwald N."/>
            <person name="Machado M."/>
            <person name="Johnson C.S."/>
            <person name="Arredondo F."/>
            <person name="Hong C."/>
            <person name="Coffey M."/>
            <person name="Young S.K."/>
            <person name="Zeng Q."/>
            <person name="Gargeya S."/>
            <person name="Fitzgerald M."/>
            <person name="Abouelleil A."/>
            <person name="Alvarado L."/>
            <person name="Chapman S.B."/>
            <person name="Gainer-Dewar J."/>
            <person name="Goldberg J."/>
            <person name="Griggs A."/>
            <person name="Gujja S."/>
            <person name="Hansen M."/>
            <person name="Howarth C."/>
            <person name="Imamovic A."/>
            <person name="Ireland A."/>
            <person name="Larimer J."/>
            <person name="McCowan C."/>
            <person name="Murphy C."/>
            <person name="Pearson M."/>
            <person name="Poon T.W."/>
            <person name="Priest M."/>
            <person name="Roberts A."/>
            <person name="Saif S."/>
            <person name="Shea T."/>
            <person name="Sykes S."/>
            <person name="Wortman J."/>
            <person name="Nusbaum C."/>
            <person name="Birren B."/>
        </authorList>
    </citation>
    <scope>NUCLEOTIDE SEQUENCE [LARGE SCALE GENOMIC DNA]</scope>
    <source>
        <strain evidence="2">CJ02B3</strain>
    </source>
</reference>
<gene>
    <name evidence="2" type="ORF">L915_19325</name>
</gene>